<evidence type="ECO:0000259" key="3">
    <source>
        <dbReference type="Pfam" id="PF00561"/>
    </source>
</evidence>
<reference evidence="4" key="1">
    <citation type="submission" date="2015-12" db="EMBL/GenBank/DDBJ databases">
        <authorList>
            <person name="Tikhonova T.V."/>
            <person name="Pavlov A.R."/>
            <person name="Beletsky A.V."/>
            <person name="Mardanov A.V."/>
            <person name="Sorokin D.Y."/>
            <person name="Ravin N.V."/>
            <person name="Popov V.O."/>
        </authorList>
    </citation>
    <scope>NUCLEOTIDE SEQUENCE</scope>
    <source>
        <strain evidence="4">DSM 14787</strain>
    </source>
</reference>
<feature type="compositionally biased region" description="Basic and acidic residues" evidence="1">
    <location>
        <begin position="275"/>
        <end position="294"/>
    </location>
</feature>
<dbReference type="GO" id="GO:0016787">
    <property type="term" value="F:hydrolase activity"/>
    <property type="evidence" value="ECO:0007669"/>
    <property type="project" value="UniProtKB-KW"/>
</dbReference>
<feature type="region of interest" description="Disordered" evidence="1">
    <location>
        <begin position="273"/>
        <end position="294"/>
    </location>
</feature>
<dbReference type="HOGENOM" id="CLU_029375_2_1_6"/>
<feature type="transmembrane region" description="Helical" evidence="2">
    <location>
        <begin position="6"/>
        <end position="25"/>
    </location>
</feature>
<dbReference type="KEGG" id="tni:TVNIR_3388"/>
<protein>
    <submittedName>
        <fullName evidence="4">Alpha/beta hydrolase fold containing protein</fullName>
    </submittedName>
</protein>
<dbReference type="eggNOG" id="COG1073">
    <property type="taxonomic scope" value="Bacteria"/>
</dbReference>
<keyword evidence="2" id="KW-1133">Transmembrane helix</keyword>
<dbReference type="PANTHER" id="PTHR12277:SF81">
    <property type="entry name" value="PROTEIN ABHD13"/>
    <property type="match status" value="1"/>
</dbReference>
<dbReference type="SUPFAM" id="SSF53474">
    <property type="entry name" value="alpha/beta-Hydrolases"/>
    <property type="match status" value="1"/>
</dbReference>
<dbReference type="InterPro" id="IPR000073">
    <property type="entry name" value="AB_hydrolase_1"/>
</dbReference>
<evidence type="ECO:0000256" key="1">
    <source>
        <dbReference type="SAM" id="MobiDB-lite"/>
    </source>
</evidence>
<keyword evidence="5" id="KW-1185">Reference proteome</keyword>
<proteinExistence type="predicted"/>
<keyword evidence="2" id="KW-0812">Transmembrane</keyword>
<dbReference type="STRING" id="1255043.TVNIR_3388"/>
<evidence type="ECO:0000313" key="5">
    <source>
        <dbReference type="Proteomes" id="UP000010809"/>
    </source>
</evidence>
<name>L0DZJ9_THIND</name>
<evidence type="ECO:0000313" key="4">
    <source>
        <dbReference type="EMBL" id="AGA35024.1"/>
    </source>
</evidence>
<dbReference type="EMBL" id="CP003989">
    <property type="protein sequence ID" value="AGA35024.1"/>
    <property type="molecule type" value="Genomic_DNA"/>
</dbReference>
<dbReference type="Proteomes" id="UP000010809">
    <property type="component" value="Chromosome"/>
</dbReference>
<dbReference type="Gene3D" id="3.40.50.1820">
    <property type="entry name" value="alpha/beta hydrolase"/>
    <property type="match status" value="1"/>
</dbReference>
<feature type="domain" description="AB hydrolase-1" evidence="3">
    <location>
        <begin position="75"/>
        <end position="190"/>
    </location>
</feature>
<organism evidence="4 5">
    <name type="scientific">Thioalkalivibrio nitratireducens (strain DSM 14787 / UNIQEM 213 / ALEN2)</name>
    <dbReference type="NCBI Taxonomy" id="1255043"/>
    <lineage>
        <taxon>Bacteria</taxon>
        <taxon>Pseudomonadati</taxon>
        <taxon>Pseudomonadota</taxon>
        <taxon>Gammaproteobacteria</taxon>
        <taxon>Chromatiales</taxon>
        <taxon>Ectothiorhodospiraceae</taxon>
        <taxon>Thioalkalivibrio</taxon>
    </lineage>
</organism>
<keyword evidence="2" id="KW-0472">Membrane</keyword>
<gene>
    <name evidence="4" type="primary">yfhR [C]</name>
    <name evidence="4" type="ordered locus">TVNIR_3388</name>
</gene>
<dbReference type="PATRIC" id="fig|1255043.3.peg.3418"/>
<dbReference type="AlphaFoldDB" id="L0DZJ9"/>
<dbReference type="OrthoDB" id="9798884at2"/>
<dbReference type="RefSeq" id="WP_015260123.1">
    <property type="nucleotide sequence ID" value="NC_019902.2"/>
</dbReference>
<keyword evidence="4" id="KW-0378">Hydrolase</keyword>
<dbReference type="InterPro" id="IPR029058">
    <property type="entry name" value="AB_hydrolase_fold"/>
</dbReference>
<evidence type="ECO:0000256" key="2">
    <source>
        <dbReference type="SAM" id="Phobius"/>
    </source>
</evidence>
<dbReference type="Pfam" id="PF00561">
    <property type="entry name" value="Abhydrolase_1"/>
    <property type="match status" value="1"/>
</dbReference>
<accession>L0DZJ9</accession>
<dbReference type="PANTHER" id="PTHR12277">
    <property type="entry name" value="ALPHA/BETA HYDROLASE DOMAIN-CONTAINING PROTEIN"/>
    <property type="match status" value="1"/>
</dbReference>
<sequence length="294" mass="32327">MDRSLLSLALMGAVAYGVFVAFLYVTQERLIYFPVAALATTPERHGLAYEDVALSAEDGVRLHGWFVPAPEARTTLLFFHGNGGNLSHRIDSLRIFHDLGLSVLILSYRGYGRSEGRPSEAGTRLDANAAWRYLREERGVPASEIVIFGRSLGAAVGAELAAREPPGAVILESPFTSAADLGAEVYPWLPVRLLLRHEYDVLRPAREITAPLLVVHSRDDEIVPFAHGRAIADATGADLLELRGGHNDAFLRSRTAYVEGLKVFLDTAFSPAARGPRERPVERRLVRSEPRRLP</sequence>